<evidence type="ECO:0000259" key="2">
    <source>
        <dbReference type="Pfam" id="PF03184"/>
    </source>
</evidence>
<name>A0AAV3YTD1_9GAST</name>
<accession>A0AAV3YTD1</accession>
<gene>
    <name evidence="3" type="ORF">PoB_001269700</name>
</gene>
<dbReference type="Proteomes" id="UP000735302">
    <property type="component" value="Unassembled WGS sequence"/>
</dbReference>
<reference evidence="3 4" key="1">
    <citation type="journal article" date="2021" name="Elife">
        <title>Chloroplast acquisition without the gene transfer in kleptoplastic sea slugs, Plakobranchus ocellatus.</title>
        <authorList>
            <person name="Maeda T."/>
            <person name="Takahashi S."/>
            <person name="Yoshida T."/>
            <person name="Shimamura S."/>
            <person name="Takaki Y."/>
            <person name="Nagai Y."/>
            <person name="Toyoda A."/>
            <person name="Suzuki Y."/>
            <person name="Arimoto A."/>
            <person name="Ishii H."/>
            <person name="Satoh N."/>
            <person name="Nishiyama T."/>
            <person name="Hasebe M."/>
            <person name="Maruyama T."/>
            <person name="Minagawa J."/>
            <person name="Obokata J."/>
            <person name="Shigenobu S."/>
        </authorList>
    </citation>
    <scope>NUCLEOTIDE SEQUENCE [LARGE SCALE GENOMIC DNA]</scope>
</reference>
<proteinExistence type="predicted"/>
<feature type="region of interest" description="Disordered" evidence="1">
    <location>
        <begin position="1"/>
        <end position="31"/>
    </location>
</feature>
<dbReference type="AlphaFoldDB" id="A0AAV3YTD1"/>
<dbReference type="GO" id="GO:0003676">
    <property type="term" value="F:nucleic acid binding"/>
    <property type="evidence" value="ECO:0007669"/>
    <property type="project" value="InterPro"/>
</dbReference>
<evidence type="ECO:0000313" key="3">
    <source>
        <dbReference type="EMBL" id="GFN86191.1"/>
    </source>
</evidence>
<comment type="caution">
    <text evidence="3">The sequence shown here is derived from an EMBL/GenBank/DDBJ whole genome shotgun (WGS) entry which is preliminary data.</text>
</comment>
<dbReference type="Pfam" id="PF03184">
    <property type="entry name" value="DDE_1"/>
    <property type="match status" value="1"/>
</dbReference>
<evidence type="ECO:0000256" key="1">
    <source>
        <dbReference type="SAM" id="MobiDB-lite"/>
    </source>
</evidence>
<sequence>MLSATTLCPQWSSSKEKRMPPELQDGAPSSSIVTCTDNSWIDSTRFSEWLRHFVQHTKPTVDRKLLFILDGHKTHTKNLEAITFAKENNVILLSLPPHTTHKTQPLDRTFFNTLQTF</sequence>
<organism evidence="3 4">
    <name type="scientific">Plakobranchus ocellatus</name>
    <dbReference type="NCBI Taxonomy" id="259542"/>
    <lineage>
        <taxon>Eukaryota</taxon>
        <taxon>Metazoa</taxon>
        <taxon>Spiralia</taxon>
        <taxon>Lophotrochozoa</taxon>
        <taxon>Mollusca</taxon>
        <taxon>Gastropoda</taxon>
        <taxon>Heterobranchia</taxon>
        <taxon>Euthyneura</taxon>
        <taxon>Panpulmonata</taxon>
        <taxon>Sacoglossa</taxon>
        <taxon>Placobranchoidea</taxon>
        <taxon>Plakobranchidae</taxon>
        <taxon>Plakobranchus</taxon>
    </lineage>
</organism>
<dbReference type="EMBL" id="BLXT01001502">
    <property type="protein sequence ID" value="GFN86191.1"/>
    <property type="molecule type" value="Genomic_DNA"/>
</dbReference>
<dbReference type="InterPro" id="IPR004875">
    <property type="entry name" value="DDE_SF_endonuclease_dom"/>
</dbReference>
<feature type="domain" description="DDE-1" evidence="2">
    <location>
        <begin position="34"/>
        <end position="115"/>
    </location>
</feature>
<feature type="compositionally biased region" description="Polar residues" evidence="1">
    <location>
        <begin position="1"/>
        <end position="13"/>
    </location>
</feature>
<keyword evidence="4" id="KW-1185">Reference proteome</keyword>
<protein>
    <submittedName>
        <fullName evidence="3">Tigger transposable element-derived protein</fullName>
    </submittedName>
</protein>
<evidence type="ECO:0000313" key="4">
    <source>
        <dbReference type="Proteomes" id="UP000735302"/>
    </source>
</evidence>